<dbReference type="Pfam" id="PF13439">
    <property type="entry name" value="Glyco_transf_4"/>
    <property type="match status" value="1"/>
</dbReference>
<protein>
    <submittedName>
        <fullName evidence="3">Glycogen synthase</fullName>
        <ecNumber evidence="3">2.4.1.11</ecNumber>
    </submittedName>
</protein>
<dbReference type="InterPro" id="IPR028098">
    <property type="entry name" value="Glyco_trans_4-like_N"/>
</dbReference>
<evidence type="ECO:0000313" key="4">
    <source>
        <dbReference type="Proteomes" id="UP000317238"/>
    </source>
</evidence>
<dbReference type="GO" id="GO:0004373">
    <property type="term" value="F:alpha-1,4-glucan glucosyltransferase (UDP-glucose donor) activity"/>
    <property type="evidence" value="ECO:0007669"/>
    <property type="project" value="UniProtKB-EC"/>
</dbReference>
<dbReference type="SUPFAM" id="SSF53756">
    <property type="entry name" value="UDP-Glycosyltransferase/glycogen phosphorylase"/>
    <property type="match status" value="1"/>
</dbReference>
<evidence type="ECO:0000313" key="3">
    <source>
        <dbReference type="EMBL" id="TWT71024.1"/>
    </source>
</evidence>
<evidence type="ECO:0000259" key="2">
    <source>
        <dbReference type="Pfam" id="PF13439"/>
    </source>
</evidence>
<dbReference type="Pfam" id="PF00534">
    <property type="entry name" value="Glycos_transf_1"/>
    <property type="match status" value="1"/>
</dbReference>
<keyword evidence="3" id="KW-0328">Glycosyltransferase</keyword>
<name>A0A5C5Y764_9PLAN</name>
<comment type="caution">
    <text evidence="3">The sequence shown here is derived from an EMBL/GenBank/DDBJ whole genome shotgun (WGS) entry which is preliminary data.</text>
</comment>
<dbReference type="InterPro" id="IPR050194">
    <property type="entry name" value="Glycosyltransferase_grp1"/>
</dbReference>
<feature type="domain" description="Glycosyl transferase family 1" evidence="1">
    <location>
        <begin position="227"/>
        <end position="330"/>
    </location>
</feature>
<dbReference type="Proteomes" id="UP000317238">
    <property type="component" value="Unassembled WGS sequence"/>
</dbReference>
<dbReference type="RefSeq" id="WP_146439584.1">
    <property type="nucleotide sequence ID" value="NZ_SJPL01000001.1"/>
</dbReference>
<dbReference type="AlphaFoldDB" id="A0A5C5Y764"/>
<keyword evidence="4" id="KW-1185">Reference proteome</keyword>
<dbReference type="EC" id="2.4.1.11" evidence="3"/>
<organism evidence="3 4">
    <name type="scientific">Crateriforma conspicua</name>
    <dbReference type="NCBI Taxonomy" id="2527996"/>
    <lineage>
        <taxon>Bacteria</taxon>
        <taxon>Pseudomonadati</taxon>
        <taxon>Planctomycetota</taxon>
        <taxon>Planctomycetia</taxon>
        <taxon>Planctomycetales</taxon>
        <taxon>Planctomycetaceae</taxon>
        <taxon>Crateriforma</taxon>
    </lineage>
</organism>
<accession>A0A5C5Y764</accession>
<dbReference type="OrthoDB" id="9795068at2"/>
<evidence type="ECO:0000259" key="1">
    <source>
        <dbReference type="Pfam" id="PF00534"/>
    </source>
</evidence>
<reference evidence="3 4" key="1">
    <citation type="submission" date="2019-02" db="EMBL/GenBank/DDBJ databases">
        <title>Deep-cultivation of Planctomycetes and their phenomic and genomic characterization uncovers novel biology.</title>
        <authorList>
            <person name="Wiegand S."/>
            <person name="Jogler M."/>
            <person name="Boedeker C."/>
            <person name="Pinto D."/>
            <person name="Vollmers J."/>
            <person name="Rivas-Marin E."/>
            <person name="Kohn T."/>
            <person name="Peeters S.H."/>
            <person name="Heuer A."/>
            <person name="Rast P."/>
            <person name="Oberbeckmann S."/>
            <person name="Bunk B."/>
            <person name="Jeske O."/>
            <person name="Meyerdierks A."/>
            <person name="Storesund J.E."/>
            <person name="Kallscheuer N."/>
            <person name="Luecker S."/>
            <person name="Lage O.M."/>
            <person name="Pohl T."/>
            <person name="Merkel B.J."/>
            <person name="Hornburger P."/>
            <person name="Mueller R.-W."/>
            <person name="Bruemmer F."/>
            <person name="Labrenz M."/>
            <person name="Spormann A.M."/>
            <person name="Op Den Camp H."/>
            <person name="Overmann J."/>
            <person name="Amann R."/>
            <person name="Jetten M.S.M."/>
            <person name="Mascher T."/>
            <person name="Medema M.H."/>
            <person name="Devos D.P."/>
            <person name="Kaster A.-K."/>
            <person name="Ovreas L."/>
            <person name="Rohde M."/>
            <person name="Galperin M.Y."/>
            <person name="Jogler C."/>
        </authorList>
    </citation>
    <scope>NUCLEOTIDE SEQUENCE [LARGE SCALE GENOMIC DNA]</scope>
    <source>
        <strain evidence="3 4">Pan14r</strain>
    </source>
</reference>
<dbReference type="EMBL" id="SJPL01000001">
    <property type="protein sequence ID" value="TWT71024.1"/>
    <property type="molecule type" value="Genomic_DNA"/>
</dbReference>
<dbReference type="PANTHER" id="PTHR45947">
    <property type="entry name" value="SULFOQUINOVOSYL TRANSFERASE SQD2"/>
    <property type="match status" value="1"/>
</dbReference>
<feature type="domain" description="Glycosyltransferase subfamily 4-like N-terminal" evidence="2">
    <location>
        <begin position="41"/>
        <end position="195"/>
    </location>
</feature>
<dbReference type="Gene3D" id="3.40.50.2000">
    <property type="entry name" value="Glycogen Phosphorylase B"/>
    <property type="match status" value="2"/>
</dbReference>
<dbReference type="InterPro" id="IPR001296">
    <property type="entry name" value="Glyco_trans_1"/>
</dbReference>
<dbReference type="PANTHER" id="PTHR45947:SF3">
    <property type="entry name" value="SULFOQUINOVOSYL TRANSFERASE SQD2"/>
    <property type="match status" value="1"/>
</dbReference>
<gene>
    <name evidence="3" type="ORF">Pan14r_33340</name>
</gene>
<keyword evidence="3" id="KW-0808">Transferase</keyword>
<proteinExistence type="predicted"/>
<sequence length="411" mass="46098">MTTKTSRGRVVQSQMNDGTMVPPSAGRLRIAIVSDAIVGRNGVGTFYLDLIEHLTPFVDSIDLIAPQQERCREMERLSIPMPGDSTQRLALPHGRHVTERLDRMAPNLIIVPTLGAFSYLGLRYAKRNGIPLVIVNHTSFGQLFRLYWSKLVAGPMTWALNRLNRWLMRQADAVVALNAEAYQEASQWDAKLVRVMGTPVAADFLRRPSVRRPGLVQNDGATGIRRTVFVGRLAAEKRVGDLIEAAERFPDCRFAIAGDGPMRDQVESAAQRLPNLQYLGWLSRDQVLGALDEADALVLPSMIESFGTVALEAMARRRYVIVRRDCGIAKWPSISAGLFYIEDDQSFADRFESLRMMDDESLNQVAGKSWNAVTDFNQHTVRVWLQFLIDAARLDEHRVVGQRRVPVDQSV</sequence>